<evidence type="ECO:0000313" key="2">
    <source>
        <dbReference type="Proteomes" id="UP000294588"/>
    </source>
</evidence>
<dbReference type="EMBL" id="SMOG01000023">
    <property type="protein sequence ID" value="TDF72599.1"/>
    <property type="molecule type" value="Genomic_DNA"/>
</dbReference>
<comment type="caution">
    <text evidence="1">The sequence shown here is derived from an EMBL/GenBank/DDBJ whole genome shotgun (WGS) entry which is preliminary data.</text>
</comment>
<sequence>MTVGALLNKYRKEAEYHDISLLLCELLDCPFLTLSLRKEEELSDRLLENFYTNYARLRNKEPVQYIIGKACFYGLEFSVSPEVLIPRPETEGLIELALQFIPENAKVLDIGTGSGTIAVTLKTLRPDLTLVATDISASALKIAKQNADYNNCAISFYQTDLYPETEDSFDFIISNPPYISPSDYAKLDTRIKEYEPKLALWAEENGLIFYRRILKEAKSKLKPEGLIFFEHGDEQRQNIIHLAETYGWETILIKDDLAGYPRYLGFK</sequence>
<keyword evidence="1" id="KW-0808">Transferase</keyword>
<protein>
    <submittedName>
        <fullName evidence="1">Peptide chain release factor N(5)-glutamine methyltransferase</fullName>
        <ecNumber evidence="1">2.1.1.297</ecNumber>
    </submittedName>
</protein>
<keyword evidence="1" id="KW-0489">Methyltransferase</keyword>
<dbReference type="Proteomes" id="UP000294588">
    <property type="component" value="Unassembled WGS sequence"/>
</dbReference>
<accession>A0AC61QI14</accession>
<dbReference type="EC" id="2.1.1.297" evidence="1"/>
<proteinExistence type="predicted"/>
<reference evidence="1" key="1">
    <citation type="submission" date="2019-03" db="EMBL/GenBank/DDBJ databases">
        <title>Candidatus Syntrophosphaera thermopropionivorans: a novel player in syntrophic propionate oxidation during anaerobic digestion.</title>
        <authorList>
            <person name="Dyksma S."/>
        </authorList>
    </citation>
    <scope>NUCLEOTIDE SEQUENCE</scope>
    <source>
        <strain evidence="1">W5</strain>
    </source>
</reference>
<name>A0AC61QI14_9BACT</name>
<keyword evidence="2" id="KW-1185">Reference proteome</keyword>
<evidence type="ECO:0000313" key="1">
    <source>
        <dbReference type="EMBL" id="TDF72599.1"/>
    </source>
</evidence>
<gene>
    <name evidence="1" type="primary">prmC</name>
    <name evidence="1" type="ORF">E0946_06200</name>
</gene>
<organism evidence="1 2">
    <name type="scientific">Candidatus Syntrophosphaera thermopropionivorans</name>
    <dbReference type="NCBI Taxonomy" id="2593015"/>
    <lineage>
        <taxon>Bacteria</taxon>
        <taxon>Pseudomonadati</taxon>
        <taxon>Candidatus Cloacimonadota</taxon>
        <taxon>Candidatus Cloacimonadia</taxon>
        <taxon>Candidatus Cloacimonadales</taxon>
        <taxon>Candidatus Cloacimonadaceae</taxon>
        <taxon>Candidatus Syntrophosphaera</taxon>
    </lineage>
</organism>